<evidence type="ECO:0000313" key="2">
    <source>
        <dbReference type="EMBL" id="KAJ8061890.1"/>
    </source>
</evidence>
<reference evidence="2" key="1">
    <citation type="submission" date="2022-11" db="EMBL/GenBank/DDBJ databases">
        <title>Genome Resource of Sclerotinia nivalis Strain SnTB1, a Plant Pathogen Isolated from American Ginseng.</title>
        <authorList>
            <person name="Fan S."/>
        </authorList>
    </citation>
    <scope>NUCLEOTIDE SEQUENCE</scope>
    <source>
        <strain evidence="2">SnTB1</strain>
    </source>
</reference>
<dbReference type="Proteomes" id="UP001152300">
    <property type="component" value="Unassembled WGS sequence"/>
</dbReference>
<keyword evidence="3" id="KW-1185">Reference proteome</keyword>
<protein>
    <submittedName>
        <fullName evidence="2">Uncharacterized protein</fullName>
    </submittedName>
</protein>
<sequence>MKTGIFIIFGFHSFQKGLGQKRLCKAKALRRPAAQAAATAGPPAPPAAPTATLRDADARPKRLVLGPAQAQSELPYNYHLLPPFTWTPWEHGKVNEDQYGTLWYDPKPATVKGDDGTQRPKLDKKIYSKNTDKVPGSKAPPLPLYSDSTVQTAPWK</sequence>
<feature type="compositionally biased region" description="Polar residues" evidence="1">
    <location>
        <begin position="146"/>
        <end position="156"/>
    </location>
</feature>
<gene>
    <name evidence="2" type="ORF">OCU04_009679</name>
</gene>
<evidence type="ECO:0000313" key="3">
    <source>
        <dbReference type="Proteomes" id="UP001152300"/>
    </source>
</evidence>
<accession>A0A9X0DGS2</accession>
<dbReference type="AlphaFoldDB" id="A0A9X0DGS2"/>
<proteinExistence type="predicted"/>
<dbReference type="OrthoDB" id="3438983at2759"/>
<feature type="region of interest" description="Disordered" evidence="1">
    <location>
        <begin position="34"/>
        <end position="60"/>
    </location>
</feature>
<feature type="region of interest" description="Disordered" evidence="1">
    <location>
        <begin position="104"/>
        <end position="156"/>
    </location>
</feature>
<comment type="caution">
    <text evidence="2">The sequence shown here is derived from an EMBL/GenBank/DDBJ whole genome shotgun (WGS) entry which is preliminary data.</text>
</comment>
<feature type="compositionally biased region" description="Basic and acidic residues" evidence="1">
    <location>
        <begin position="112"/>
        <end position="132"/>
    </location>
</feature>
<evidence type="ECO:0000256" key="1">
    <source>
        <dbReference type="SAM" id="MobiDB-lite"/>
    </source>
</evidence>
<name>A0A9X0DGS2_9HELO</name>
<organism evidence="2 3">
    <name type="scientific">Sclerotinia nivalis</name>
    <dbReference type="NCBI Taxonomy" id="352851"/>
    <lineage>
        <taxon>Eukaryota</taxon>
        <taxon>Fungi</taxon>
        <taxon>Dikarya</taxon>
        <taxon>Ascomycota</taxon>
        <taxon>Pezizomycotina</taxon>
        <taxon>Leotiomycetes</taxon>
        <taxon>Helotiales</taxon>
        <taxon>Sclerotiniaceae</taxon>
        <taxon>Sclerotinia</taxon>
    </lineage>
</organism>
<dbReference type="EMBL" id="JAPEIS010000011">
    <property type="protein sequence ID" value="KAJ8061890.1"/>
    <property type="molecule type" value="Genomic_DNA"/>
</dbReference>